<evidence type="ECO:0000256" key="1">
    <source>
        <dbReference type="SAM" id="MobiDB-lite"/>
    </source>
</evidence>
<reference evidence="3 4" key="1">
    <citation type="submission" date="2014-08" db="EMBL/GenBank/DDBJ databases">
        <title>Complete genome sequence of Corynebacterium aquilae S-613T(T) (=DSM 44791(T)), isolated from the choana of a healthy golden eagle.</title>
        <authorList>
            <person name="Ruckert C."/>
            <person name="Albersmeier A."/>
            <person name="Winkler A."/>
            <person name="Kalinowski J."/>
        </authorList>
    </citation>
    <scope>NUCLEOTIDE SEQUENCE [LARGE SCALE GENOMIC DNA]</scope>
    <source>
        <strain evidence="3 4">S-613</strain>
    </source>
</reference>
<feature type="domain" description="Thioredoxin" evidence="2">
    <location>
        <begin position="47"/>
        <end position="192"/>
    </location>
</feature>
<dbReference type="Proteomes" id="UP000185478">
    <property type="component" value="Chromosome"/>
</dbReference>
<feature type="region of interest" description="Disordered" evidence="1">
    <location>
        <begin position="32"/>
        <end position="52"/>
    </location>
</feature>
<dbReference type="SUPFAM" id="SSF52833">
    <property type="entry name" value="Thioredoxin-like"/>
    <property type="match status" value="1"/>
</dbReference>
<dbReference type="PANTHER" id="PTHR42852:SF13">
    <property type="entry name" value="PROTEIN DIPZ"/>
    <property type="match status" value="1"/>
</dbReference>
<dbReference type="STRING" id="1431546.CAQU_00880"/>
<dbReference type="KEGG" id="caqu:CAQU_00880"/>
<name>A0A1L7CDK2_9CORY</name>
<dbReference type="InterPro" id="IPR013766">
    <property type="entry name" value="Thioredoxin_domain"/>
</dbReference>
<dbReference type="CDD" id="cd02966">
    <property type="entry name" value="TlpA_like_family"/>
    <property type="match status" value="1"/>
</dbReference>
<dbReference type="InterPro" id="IPR050553">
    <property type="entry name" value="Thioredoxin_ResA/DsbE_sf"/>
</dbReference>
<dbReference type="OrthoDB" id="9796554at2"/>
<dbReference type="InterPro" id="IPR017937">
    <property type="entry name" value="Thioredoxin_CS"/>
</dbReference>
<dbReference type="GO" id="GO:0016209">
    <property type="term" value="F:antioxidant activity"/>
    <property type="evidence" value="ECO:0007669"/>
    <property type="project" value="InterPro"/>
</dbReference>
<dbReference type="PANTHER" id="PTHR42852">
    <property type="entry name" value="THIOL:DISULFIDE INTERCHANGE PROTEIN DSBE"/>
    <property type="match status" value="1"/>
</dbReference>
<accession>A0A1L7CDK2</accession>
<dbReference type="RefSeq" id="WP_075724403.1">
    <property type="nucleotide sequence ID" value="NZ_CP009245.1"/>
</dbReference>
<dbReference type="AlphaFoldDB" id="A0A1L7CDK2"/>
<gene>
    <name evidence="3" type="ORF">CAQU_00880</name>
</gene>
<protein>
    <recommendedName>
        <fullName evidence="2">Thioredoxin domain-containing protein</fullName>
    </recommendedName>
</protein>
<dbReference type="Pfam" id="PF00578">
    <property type="entry name" value="AhpC-TSA"/>
    <property type="match status" value="1"/>
</dbReference>
<dbReference type="InterPro" id="IPR000866">
    <property type="entry name" value="AhpC/TSA"/>
</dbReference>
<feature type="compositionally biased region" description="Low complexity" evidence="1">
    <location>
        <begin position="32"/>
        <end position="42"/>
    </location>
</feature>
<dbReference type="InterPro" id="IPR036249">
    <property type="entry name" value="Thioredoxin-like_sf"/>
</dbReference>
<organism evidence="3 4">
    <name type="scientific">Corynebacterium aquilae DSM 44791</name>
    <dbReference type="NCBI Taxonomy" id="1431546"/>
    <lineage>
        <taxon>Bacteria</taxon>
        <taxon>Bacillati</taxon>
        <taxon>Actinomycetota</taxon>
        <taxon>Actinomycetes</taxon>
        <taxon>Mycobacteriales</taxon>
        <taxon>Corynebacteriaceae</taxon>
        <taxon>Corynebacterium</taxon>
    </lineage>
</organism>
<evidence type="ECO:0000313" key="3">
    <source>
        <dbReference type="EMBL" id="APT83873.1"/>
    </source>
</evidence>
<dbReference type="PROSITE" id="PS51352">
    <property type="entry name" value="THIOREDOXIN_2"/>
    <property type="match status" value="1"/>
</dbReference>
<keyword evidence="4" id="KW-1185">Reference proteome</keyword>
<dbReference type="Gene3D" id="3.40.30.10">
    <property type="entry name" value="Glutaredoxin"/>
    <property type="match status" value="1"/>
</dbReference>
<sequence>MKRTIIASIFGAVVIGVLLALVISTTRPATPADDAATDPVAAQDSPAAPVAQRPDCPVNTIAGVNLDCLGGQAAPADTSISTPTVVTLWAWWCGPCRAELPLFDELAAAHPDWTVLGVHVDAKDGAGAQLLSELGSDLPSLKDPNSQLAAKLSLPNVVPITIFISPDGTTKVHAKPYTSFADLNQDAQQAFAGAGR</sequence>
<evidence type="ECO:0000259" key="2">
    <source>
        <dbReference type="PROSITE" id="PS51352"/>
    </source>
</evidence>
<dbReference type="EMBL" id="CP009245">
    <property type="protein sequence ID" value="APT83873.1"/>
    <property type="molecule type" value="Genomic_DNA"/>
</dbReference>
<dbReference type="PROSITE" id="PS00194">
    <property type="entry name" value="THIOREDOXIN_1"/>
    <property type="match status" value="1"/>
</dbReference>
<proteinExistence type="predicted"/>
<dbReference type="GO" id="GO:0016491">
    <property type="term" value="F:oxidoreductase activity"/>
    <property type="evidence" value="ECO:0007669"/>
    <property type="project" value="InterPro"/>
</dbReference>
<evidence type="ECO:0000313" key="4">
    <source>
        <dbReference type="Proteomes" id="UP000185478"/>
    </source>
</evidence>